<reference evidence="2 3" key="1">
    <citation type="submission" date="2024-02" db="EMBL/GenBank/DDBJ databases">
        <authorList>
            <person name="Vignale AGUSTIN F."/>
            <person name="Sosa J E."/>
            <person name="Modenutti C."/>
        </authorList>
    </citation>
    <scope>NUCLEOTIDE SEQUENCE [LARGE SCALE GENOMIC DNA]</scope>
</reference>
<comment type="caution">
    <text evidence="2">The sequence shown here is derived from an EMBL/GenBank/DDBJ whole genome shotgun (WGS) entry which is preliminary data.</text>
</comment>
<gene>
    <name evidence="2" type="ORF">ILEXP_LOCUS40421</name>
</gene>
<dbReference type="PANTHER" id="PTHR36968">
    <property type="entry name" value="HOMEOBOX-DDT DOMAIN PROTEIN RLT2"/>
    <property type="match status" value="1"/>
</dbReference>
<keyword evidence="3" id="KW-1185">Reference proteome</keyword>
<dbReference type="Proteomes" id="UP001642360">
    <property type="component" value="Unassembled WGS sequence"/>
</dbReference>
<dbReference type="PANTHER" id="PTHR36968:SF8">
    <property type="entry name" value="HOMEOBOX-DDT DOMAIN PROTEIN RLT3 ISOFORM X1"/>
    <property type="match status" value="1"/>
</dbReference>
<evidence type="ECO:0000313" key="2">
    <source>
        <dbReference type="EMBL" id="CAK9170901.1"/>
    </source>
</evidence>
<evidence type="ECO:0000256" key="1">
    <source>
        <dbReference type="SAM" id="MobiDB-lite"/>
    </source>
</evidence>
<feature type="region of interest" description="Disordered" evidence="1">
    <location>
        <begin position="1"/>
        <end position="28"/>
    </location>
</feature>
<proteinExistence type="predicted"/>
<dbReference type="InterPro" id="IPR044977">
    <property type="entry name" value="RLT1-3"/>
</dbReference>
<feature type="compositionally biased region" description="Polar residues" evidence="1">
    <location>
        <begin position="1"/>
        <end position="18"/>
    </location>
</feature>
<evidence type="ECO:0000313" key="3">
    <source>
        <dbReference type="Proteomes" id="UP001642360"/>
    </source>
</evidence>
<accession>A0ABC8TNB3</accession>
<dbReference type="EMBL" id="CAUOFW020005613">
    <property type="protein sequence ID" value="CAK9170901.1"/>
    <property type="molecule type" value="Genomic_DNA"/>
</dbReference>
<sequence length="364" mass="41128">MVTKQGVGNRQQNSQGFNTAVKGKTMKRKKQQVKYIDIDNDGGHSRYRLPFQQVRLKPDYILKKVFRKDGPPLGVEFDSLPSHAFQYCRKGSRKSHRACQEKQRALKRKKVCEPTILNYQLCHDESVLVKKHGIGKGLMSSPPKKHGIGKGLMSAPVKKHGIGKGLMTVWRATNPDAGDSPAVVDFGDRALFQLRTAISTKPTVQEKKKRVRRLQPVTQRLVNKSRDKRKPSTKSRKVECQKIERRKQPCKEKCELALEGVRCQEELGQFAMLVDDEELELRELQAGPNPLTCSAHFATNGLHGCSLCKDLLAKFPPNSVTMKQPLCMQPWDSSPELAKKLFKITHAVSFMLKKKVCHAFCLSC</sequence>
<organism evidence="2 3">
    <name type="scientific">Ilex paraguariensis</name>
    <name type="common">yerba mate</name>
    <dbReference type="NCBI Taxonomy" id="185542"/>
    <lineage>
        <taxon>Eukaryota</taxon>
        <taxon>Viridiplantae</taxon>
        <taxon>Streptophyta</taxon>
        <taxon>Embryophyta</taxon>
        <taxon>Tracheophyta</taxon>
        <taxon>Spermatophyta</taxon>
        <taxon>Magnoliopsida</taxon>
        <taxon>eudicotyledons</taxon>
        <taxon>Gunneridae</taxon>
        <taxon>Pentapetalae</taxon>
        <taxon>asterids</taxon>
        <taxon>campanulids</taxon>
        <taxon>Aquifoliales</taxon>
        <taxon>Aquifoliaceae</taxon>
        <taxon>Ilex</taxon>
    </lineage>
</organism>
<protein>
    <submittedName>
        <fullName evidence="2">Uncharacterized protein</fullName>
    </submittedName>
</protein>
<dbReference type="AlphaFoldDB" id="A0ABC8TNB3"/>
<name>A0ABC8TNB3_9AQUA</name>